<proteinExistence type="predicted"/>
<sequence length="120" mass="12964">MHIPSIRSMLAVALLAAAVPGVALAQMDKAERELERGAMPDTTPQQRYNTAIREAGGGMKVGLAECKAMQASERKGCEREVRERYQADMAAAGEMLRNPEARPVNETGGPIRSTETVIKP</sequence>
<dbReference type="KEGG" id="amon:H9L24_05080"/>
<evidence type="ECO:0000256" key="1">
    <source>
        <dbReference type="SAM" id="MobiDB-lite"/>
    </source>
</evidence>
<evidence type="ECO:0000313" key="4">
    <source>
        <dbReference type="Proteomes" id="UP000516057"/>
    </source>
</evidence>
<protein>
    <recommendedName>
        <fullName evidence="5">DUF4148 domain-containing protein</fullName>
    </recommendedName>
</protein>
<dbReference type="AlphaFoldDB" id="A0A7H0HI95"/>
<gene>
    <name evidence="3" type="ORF">H9L24_05080</name>
</gene>
<keyword evidence="4" id="KW-1185">Reference proteome</keyword>
<feature type="region of interest" description="Disordered" evidence="1">
    <location>
        <begin position="92"/>
        <end position="120"/>
    </location>
</feature>
<evidence type="ECO:0000313" key="3">
    <source>
        <dbReference type="EMBL" id="QNP60261.1"/>
    </source>
</evidence>
<name>A0A7H0HI95_9BURK</name>
<organism evidence="3 4">
    <name type="scientific">Paenacidovorax monticola</name>
    <dbReference type="NCBI Taxonomy" id="1926868"/>
    <lineage>
        <taxon>Bacteria</taxon>
        <taxon>Pseudomonadati</taxon>
        <taxon>Pseudomonadota</taxon>
        <taxon>Betaproteobacteria</taxon>
        <taxon>Burkholderiales</taxon>
        <taxon>Comamonadaceae</taxon>
        <taxon>Paenacidovorax</taxon>
    </lineage>
</organism>
<feature type="signal peptide" evidence="2">
    <location>
        <begin position="1"/>
        <end position="25"/>
    </location>
</feature>
<feature type="chain" id="PRO_5028836298" description="DUF4148 domain-containing protein" evidence="2">
    <location>
        <begin position="26"/>
        <end position="120"/>
    </location>
</feature>
<evidence type="ECO:0008006" key="5">
    <source>
        <dbReference type="Google" id="ProtNLM"/>
    </source>
</evidence>
<dbReference type="RefSeq" id="WP_187737242.1">
    <property type="nucleotide sequence ID" value="NZ_CP060790.1"/>
</dbReference>
<accession>A0A7H0HI95</accession>
<reference evidence="3 4" key="1">
    <citation type="submission" date="2020-08" db="EMBL/GenBank/DDBJ databases">
        <title>Genome sequence of Acidovorax monticola KACC 19171T.</title>
        <authorList>
            <person name="Hyun D.-W."/>
            <person name="Bae J.-W."/>
        </authorList>
    </citation>
    <scope>NUCLEOTIDE SEQUENCE [LARGE SCALE GENOMIC DNA]</scope>
    <source>
        <strain evidence="3 4">KACC 19171</strain>
    </source>
</reference>
<keyword evidence="2" id="KW-0732">Signal</keyword>
<evidence type="ECO:0000256" key="2">
    <source>
        <dbReference type="SAM" id="SignalP"/>
    </source>
</evidence>
<dbReference type="EMBL" id="CP060790">
    <property type="protein sequence ID" value="QNP60261.1"/>
    <property type="molecule type" value="Genomic_DNA"/>
</dbReference>
<dbReference type="Proteomes" id="UP000516057">
    <property type="component" value="Chromosome"/>
</dbReference>